<reference evidence="12" key="1">
    <citation type="submission" date="2023-07" db="EMBL/GenBank/DDBJ databases">
        <authorList>
            <person name="Haufschild T."/>
            <person name="Kallscheuer N."/>
            <person name="Hammer J."/>
            <person name="Kohn T."/>
            <person name="Kabuu M."/>
            <person name="Jogler M."/>
            <person name="Wohfarth N."/>
            <person name="Heuer A."/>
            <person name="Rohde M."/>
            <person name="van Teeseling M.C.F."/>
            <person name="Jogler C."/>
        </authorList>
    </citation>
    <scope>NUCLEOTIDE SEQUENCE</scope>
    <source>
        <strain evidence="12">Strain 138</strain>
        <strain evidence="13">Strain 318</strain>
    </source>
</reference>
<dbReference type="EMBL" id="CP130613">
    <property type="protein sequence ID" value="WKW16531.1"/>
    <property type="molecule type" value="Genomic_DNA"/>
</dbReference>
<evidence type="ECO:0000256" key="10">
    <source>
        <dbReference type="NCBIfam" id="TIGR01137"/>
    </source>
</evidence>
<keyword evidence="7 12" id="KW-0456">Lyase</keyword>
<dbReference type="EMBL" id="CP130612">
    <property type="protein sequence ID" value="WKW13625.1"/>
    <property type="molecule type" value="Genomic_DNA"/>
</dbReference>
<dbReference type="InterPro" id="IPR036052">
    <property type="entry name" value="TrpB-like_PALP_sf"/>
</dbReference>
<dbReference type="Gene3D" id="3.40.50.1100">
    <property type="match status" value="2"/>
</dbReference>
<evidence type="ECO:0000256" key="9">
    <source>
        <dbReference type="ARBA" id="ARBA00047490"/>
    </source>
</evidence>
<keyword evidence="6" id="KW-0129">CBS domain</keyword>
<dbReference type="Proteomes" id="UP001229955">
    <property type="component" value="Chromosome"/>
</dbReference>
<dbReference type="InterPro" id="IPR005857">
    <property type="entry name" value="Cysta_beta_synth"/>
</dbReference>
<dbReference type="GO" id="GO:0016765">
    <property type="term" value="F:transferase activity, transferring alkyl or aryl (other than methyl) groups"/>
    <property type="evidence" value="ECO:0007669"/>
    <property type="project" value="UniProtKB-ARBA"/>
</dbReference>
<organism evidence="12">
    <name type="scientific">Pseudogemmatithrix spongiicola</name>
    <dbReference type="NCBI Taxonomy" id="3062599"/>
    <lineage>
        <taxon>Bacteria</taxon>
        <taxon>Pseudomonadati</taxon>
        <taxon>Gemmatimonadota</taxon>
        <taxon>Gemmatimonadia</taxon>
        <taxon>Gemmatimonadales</taxon>
        <taxon>Gemmatimonadaceae</taxon>
        <taxon>Pseudogemmatithrix</taxon>
    </lineage>
</organism>
<dbReference type="EC" id="4.2.1.22" evidence="4 10"/>
<comment type="pathway">
    <text evidence="2">Amino-acid biosynthesis; L-cysteine biosynthesis; L-cysteine from L-homocysteine and L-serine: step 1/2.</text>
</comment>
<sequence>MSDQHPRHKTPYAHVLDTIAWTPLIRLNKVTAGIRTPVYGKAEFFNPGGSVKDRIGLPMIERFEAEGKLKPGGTIVEGTSGNTGVGLAIAAALKGYKCIFTMPDKMSQEKVRLLKAFGADVIITPTAVPPEHPDSYTSMAKRIAKETPGAVLADQFYNQANPEAHEATTGPELWEQTDGKITHFVAGAGTGGTITGVARYLKKKNPKIQIVGADPVGSILAEVWRSGGKTMPQGAPYKVEGIGQDKVPGTLDLALVDDFITVSDRDAFTMARRLTREEGLFVGGSAGLIAHAALSVARRVNDPDACVVTVLCDTGERYLSKLFNDEWMRENQLLDAEKVTLGQLLAAKGGQIPALVSAQPGQLVRQALGLMRLHDVSQLPVMDGAACVGSVSEQVLSVRGLEDTKVLDKTVSDVMEAPFPMVDATTAADAAVKMLGRNNPAVLVRDHGTVQGILTRSDLLQFLMAR</sequence>
<evidence type="ECO:0000256" key="4">
    <source>
        <dbReference type="ARBA" id="ARBA00012041"/>
    </source>
</evidence>
<comment type="cofactor">
    <cofactor evidence="1">
        <name>pyridoxal 5'-phosphate</name>
        <dbReference type="ChEBI" id="CHEBI:597326"/>
    </cofactor>
</comment>
<dbReference type="Gene3D" id="3.10.580.10">
    <property type="entry name" value="CBS-domain"/>
    <property type="match status" value="1"/>
</dbReference>
<dbReference type="CDD" id="cd01561">
    <property type="entry name" value="CBS_like"/>
    <property type="match status" value="1"/>
</dbReference>
<dbReference type="InterPro" id="IPR000644">
    <property type="entry name" value="CBS_dom"/>
</dbReference>
<dbReference type="RefSeq" id="WP_367886463.1">
    <property type="nucleotide sequence ID" value="NZ_CP130612.1"/>
</dbReference>
<keyword evidence="14" id="KW-1185">Reference proteome</keyword>
<evidence type="ECO:0000256" key="5">
    <source>
        <dbReference type="ARBA" id="ARBA00022898"/>
    </source>
</evidence>
<dbReference type="InterPro" id="IPR001216">
    <property type="entry name" value="P-phosphate_BS"/>
</dbReference>
<dbReference type="AlphaFoldDB" id="A0AA49JXC8"/>
<evidence type="ECO:0000313" key="14">
    <source>
        <dbReference type="Proteomes" id="UP001229955"/>
    </source>
</evidence>
<evidence type="ECO:0000256" key="3">
    <source>
        <dbReference type="ARBA" id="ARBA00007103"/>
    </source>
</evidence>
<evidence type="ECO:0000256" key="7">
    <source>
        <dbReference type="ARBA" id="ARBA00023239"/>
    </source>
</evidence>
<comment type="similarity">
    <text evidence="3">Belongs to the cysteine synthase/cystathionine beta-synthase family.</text>
</comment>
<dbReference type="Pfam" id="PF00291">
    <property type="entry name" value="PALP"/>
    <property type="match status" value="1"/>
</dbReference>
<comment type="catalytic activity">
    <reaction evidence="9">
        <text>L-homocysteine + L-serine = L,L-cystathionine + H2O</text>
        <dbReference type="Rhea" id="RHEA:10112"/>
        <dbReference type="ChEBI" id="CHEBI:15377"/>
        <dbReference type="ChEBI" id="CHEBI:33384"/>
        <dbReference type="ChEBI" id="CHEBI:58161"/>
        <dbReference type="ChEBI" id="CHEBI:58199"/>
        <dbReference type="EC" id="4.2.1.22"/>
    </reaction>
</comment>
<evidence type="ECO:0000256" key="6">
    <source>
        <dbReference type="ARBA" id="ARBA00023122"/>
    </source>
</evidence>
<dbReference type="InterPro" id="IPR046342">
    <property type="entry name" value="CBS_dom_sf"/>
</dbReference>
<protein>
    <recommendedName>
        <fullName evidence="8 10">Cystathionine beta-synthase</fullName>
        <ecNumber evidence="4 10">4.2.1.22</ecNumber>
    </recommendedName>
</protein>
<dbReference type="SMART" id="SM00116">
    <property type="entry name" value="CBS"/>
    <property type="match status" value="2"/>
</dbReference>
<dbReference type="GO" id="GO:0004122">
    <property type="term" value="F:cystathionine beta-synthase activity"/>
    <property type="evidence" value="ECO:0007669"/>
    <property type="project" value="UniProtKB-UniRule"/>
</dbReference>
<feature type="domain" description="CBS" evidence="11">
    <location>
        <begin position="418"/>
        <end position="464"/>
    </location>
</feature>
<proteinExistence type="inferred from homology"/>
<accession>A0AA49K2I0</accession>
<dbReference type="PROSITE" id="PS00901">
    <property type="entry name" value="CYS_SYNTHASE"/>
    <property type="match status" value="1"/>
</dbReference>
<evidence type="ECO:0000259" key="11">
    <source>
        <dbReference type="SMART" id="SM00116"/>
    </source>
</evidence>
<gene>
    <name evidence="12" type="ORF">Strain138_002950</name>
    <name evidence="13" type="ORF">Strain318_002948</name>
</gene>
<name>A0AA49JXC8_9BACT</name>
<evidence type="ECO:0000313" key="12">
    <source>
        <dbReference type="EMBL" id="WKW13625.1"/>
    </source>
</evidence>
<keyword evidence="5" id="KW-0663">Pyridoxal phosphate</keyword>
<dbReference type="GO" id="GO:0005737">
    <property type="term" value="C:cytoplasm"/>
    <property type="evidence" value="ECO:0007669"/>
    <property type="project" value="InterPro"/>
</dbReference>
<evidence type="ECO:0000313" key="13">
    <source>
        <dbReference type="EMBL" id="WKW16531.1"/>
    </source>
</evidence>
<evidence type="ECO:0000256" key="1">
    <source>
        <dbReference type="ARBA" id="ARBA00001933"/>
    </source>
</evidence>
<dbReference type="SUPFAM" id="SSF54631">
    <property type="entry name" value="CBS-domain pair"/>
    <property type="match status" value="1"/>
</dbReference>
<dbReference type="NCBIfam" id="TIGR01137">
    <property type="entry name" value="cysta_beta"/>
    <property type="match status" value="1"/>
</dbReference>
<accession>A0AA49JXC8</accession>
<evidence type="ECO:0000256" key="8">
    <source>
        <dbReference type="ARBA" id="ARBA00026192"/>
    </source>
</evidence>
<dbReference type="GO" id="GO:0019343">
    <property type="term" value="P:cysteine biosynthetic process via cystathionine"/>
    <property type="evidence" value="ECO:0007669"/>
    <property type="project" value="InterPro"/>
</dbReference>
<dbReference type="KEGG" id="pspc:Strain318_002948"/>
<evidence type="ECO:0000256" key="2">
    <source>
        <dbReference type="ARBA" id="ARBA00005003"/>
    </source>
</evidence>
<dbReference type="Pfam" id="PF00571">
    <property type="entry name" value="CBS"/>
    <property type="match status" value="1"/>
</dbReference>
<feature type="domain" description="CBS" evidence="11">
    <location>
        <begin position="354"/>
        <end position="400"/>
    </location>
</feature>
<dbReference type="SUPFAM" id="SSF53686">
    <property type="entry name" value="Tryptophan synthase beta subunit-like PLP-dependent enzymes"/>
    <property type="match status" value="1"/>
</dbReference>
<dbReference type="InterPro" id="IPR001926">
    <property type="entry name" value="TrpB-like_PALP"/>
</dbReference>
<dbReference type="PANTHER" id="PTHR10314">
    <property type="entry name" value="CYSTATHIONINE BETA-SYNTHASE"/>
    <property type="match status" value="1"/>
</dbReference>
<dbReference type="InterPro" id="IPR050214">
    <property type="entry name" value="Cys_Synth/Cystath_Beta-Synth"/>
</dbReference>
<dbReference type="FunFam" id="3.40.50.1100:FF:000003">
    <property type="entry name" value="Cystathionine beta-synthase"/>
    <property type="match status" value="1"/>
</dbReference>
<dbReference type="GO" id="GO:0006535">
    <property type="term" value="P:cysteine biosynthetic process from serine"/>
    <property type="evidence" value="ECO:0007669"/>
    <property type="project" value="InterPro"/>
</dbReference>
<dbReference type="FunFam" id="3.40.50.1100:FF:000118">
    <property type="entry name" value="Related to CYS4-cystathionine beta-synthase"/>
    <property type="match status" value="1"/>
</dbReference>